<organism evidence="1">
    <name type="scientific">Cacopsylla melanoneura</name>
    <dbReference type="NCBI Taxonomy" id="428564"/>
    <lineage>
        <taxon>Eukaryota</taxon>
        <taxon>Metazoa</taxon>
        <taxon>Ecdysozoa</taxon>
        <taxon>Arthropoda</taxon>
        <taxon>Hexapoda</taxon>
        <taxon>Insecta</taxon>
        <taxon>Pterygota</taxon>
        <taxon>Neoptera</taxon>
        <taxon>Paraneoptera</taxon>
        <taxon>Hemiptera</taxon>
        <taxon>Sternorrhyncha</taxon>
        <taxon>Psylloidea</taxon>
        <taxon>Psyllidae</taxon>
        <taxon>Psyllinae</taxon>
        <taxon>Cacopsylla</taxon>
    </lineage>
</organism>
<evidence type="ECO:0000313" key="1">
    <source>
        <dbReference type="EMBL" id="CAG6681027.1"/>
    </source>
</evidence>
<proteinExistence type="predicted"/>
<dbReference type="AlphaFoldDB" id="A0A8D8TAY7"/>
<reference evidence="1" key="1">
    <citation type="submission" date="2021-05" db="EMBL/GenBank/DDBJ databases">
        <authorList>
            <person name="Alioto T."/>
            <person name="Alioto T."/>
            <person name="Gomez Garrido J."/>
        </authorList>
    </citation>
    <scope>NUCLEOTIDE SEQUENCE</scope>
</reference>
<dbReference type="EMBL" id="HBUF01253985">
    <property type="protein sequence ID" value="CAG6681027.1"/>
    <property type="molecule type" value="Transcribed_RNA"/>
</dbReference>
<sequence length="104" mass="11693">MDSKLSSSKIFTSSCIEVKKDEIDEKYEKCHSILQKMIHGLSDKECNDILNSTMCKDKQHEEIVTLGLLTSILTEPLIAAKLCNLVGLRMLMKFQGPTINRSCS</sequence>
<accession>A0A8D8TAY7</accession>
<name>A0A8D8TAY7_9HEMI</name>
<protein>
    <submittedName>
        <fullName evidence="1">Integrator complex subunit 3 homolog</fullName>
    </submittedName>
</protein>